<dbReference type="InterPro" id="IPR050202">
    <property type="entry name" value="Cyt/Deoxycyt_deaminase"/>
</dbReference>
<dbReference type="PROSITE" id="PS51747">
    <property type="entry name" value="CYT_DCMP_DEAMINASES_2"/>
    <property type="match status" value="1"/>
</dbReference>
<evidence type="ECO:0000256" key="3">
    <source>
        <dbReference type="ARBA" id="ARBA00006576"/>
    </source>
</evidence>
<dbReference type="GO" id="GO:0072527">
    <property type="term" value="P:pyrimidine-containing compound metabolic process"/>
    <property type="evidence" value="ECO:0007669"/>
    <property type="project" value="UniProtKB-ARBA"/>
</dbReference>
<accession>A0A0X8G8H3</accession>
<dbReference type="GO" id="GO:0004126">
    <property type="term" value="F:cytidine deaminase activity"/>
    <property type="evidence" value="ECO:0007669"/>
    <property type="project" value="UniProtKB-UniRule"/>
</dbReference>
<dbReference type="PATRIC" id="fig|1622118.3.peg.2518"/>
<dbReference type="InterPro" id="IPR016192">
    <property type="entry name" value="APOBEC/CMP_deaminase_Zn-bd"/>
</dbReference>
<evidence type="ECO:0000256" key="9">
    <source>
        <dbReference type="ARBA" id="ARBA00032005"/>
    </source>
</evidence>
<evidence type="ECO:0000259" key="16">
    <source>
        <dbReference type="PROSITE" id="PS51747"/>
    </source>
</evidence>
<evidence type="ECO:0000256" key="5">
    <source>
        <dbReference type="ARBA" id="ARBA00018266"/>
    </source>
</evidence>
<sequence>MRKIEIKTQITVFETIEELSILEKKLMNKAIEAKQSAYAPYSKFKVGAALLLEDGTIVTGNNQENAAYPSGMCAERVAIWKASSEFPNHKVLKLAISAGASTHVTKEPVAPCGACRQALSEYEIKQKDKIEIYFMGEVGQIIKTNSLLDLLPIAFDKTFL</sequence>
<comment type="function">
    <text evidence="2 15">This enzyme scavenges exogenous and endogenous cytidine and 2'-deoxycytidine for UMP synthesis.</text>
</comment>
<dbReference type="GO" id="GO:0055086">
    <property type="term" value="P:nucleobase-containing small molecule metabolic process"/>
    <property type="evidence" value="ECO:0007669"/>
    <property type="project" value="UniProtKB-ARBA"/>
</dbReference>
<feature type="domain" description="CMP/dCMP-type deaminase" evidence="16">
    <location>
        <begin position="21"/>
        <end position="158"/>
    </location>
</feature>
<feature type="binding site" evidence="14">
    <location>
        <position position="112"/>
    </location>
    <ligand>
        <name>Zn(2+)</name>
        <dbReference type="ChEBI" id="CHEBI:29105"/>
        <note>catalytic</note>
    </ligand>
</feature>
<proteinExistence type="inferred from homology"/>
<evidence type="ECO:0000256" key="13">
    <source>
        <dbReference type="PIRSR" id="PIRSR606262-2"/>
    </source>
</evidence>
<evidence type="ECO:0000256" key="15">
    <source>
        <dbReference type="RuleBase" id="RU364006"/>
    </source>
</evidence>
<dbReference type="Pfam" id="PF00383">
    <property type="entry name" value="dCMP_cyt_deam_1"/>
    <property type="match status" value="1"/>
</dbReference>
<gene>
    <name evidence="17" type="ORF">Lupro_12275</name>
</gene>
<comment type="cofactor">
    <cofactor evidence="1 14 15">
        <name>Zn(2+)</name>
        <dbReference type="ChEBI" id="CHEBI:29105"/>
    </cofactor>
</comment>
<evidence type="ECO:0000256" key="4">
    <source>
        <dbReference type="ARBA" id="ARBA00012783"/>
    </source>
</evidence>
<dbReference type="PROSITE" id="PS00903">
    <property type="entry name" value="CYT_DCMP_DEAMINASES_1"/>
    <property type="match status" value="1"/>
</dbReference>
<evidence type="ECO:0000256" key="11">
    <source>
        <dbReference type="ARBA" id="ARBA00049558"/>
    </source>
</evidence>
<reference evidence="18" key="1">
    <citation type="submission" date="2015-12" db="EMBL/GenBank/DDBJ databases">
        <title>Complete genome sequence of Lutibacter profundus strain LP1.</title>
        <authorList>
            <person name="Wissuwa J."/>
            <person name="Le Moine Bauer S."/>
            <person name="Stokke R."/>
            <person name="Dahle H."/>
            <person name="Steen I.H."/>
        </authorList>
    </citation>
    <scope>NUCLEOTIDE SEQUENCE [LARGE SCALE GENOMIC DNA]</scope>
    <source>
        <strain evidence="18">LP1</strain>
    </source>
</reference>
<dbReference type="KEGG" id="lut:Lupro_12275"/>
<evidence type="ECO:0000313" key="18">
    <source>
        <dbReference type="Proteomes" id="UP000059672"/>
    </source>
</evidence>
<dbReference type="RefSeq" id="WP_068210843.1">
    <property type="nucleotide sequence ID" value="NZ_CP013355.1"/>
</dbReference>
<comment type="catalytic activity">
    <reaction evidence="10 15">
        <text>2'-deoxycytidine + H2O + H(+) = 2'-deoxyuridine + NH4(+)</text>
        <dbReference type="Rhea" id="RHEA:13433"/>
        <dbReference type="ChEBI" id="CHEBI:15377"/>
        <dbReference type="ChEBI" id="CHEBI:15378"/>
        <dbReference type="ChEBI" id="CHEBI:15698"/>
        <dbReference type="ChEBI" id="CHEBI:16450"/>
        <dbReference type="ChEBI" id="CHEBI:28938"/>
        <dbReference type="EC" id="3.5.4.5"/>
    </reaction>
</comment>
<dbReference type="GO" id="GO:0008270">
    <property type="term" value="F:zinc ion binding"/>
    <property type="evidence" value="ECO:0007669"/>
    <property type="project" value="UniProtKB-UniRule"/>
</dbReference>
<dbReference type="AlphaFoldDB" id="A0A0X8G8H3"/>
<feature type="binding site" evidence="14">
    <location>
        <position position="73"/>
    </location>
    <ligand>
        <name>Zn(2+)</name>
        <dbReference type="ChEBI" id="CHEBI:29105"/>
        <note>catalytic</note>
    </ligand>
</feature>
<dbReference type="CDD" id="cd01283">
    <property type="entry name" value="cytidine_deaminase"/>
    <property type="match status" value="1"/>
</dbReference>
<dbReference type="InterPro" id="IPR006262">
    <property type="entry name" value="Cyt_deam_tetra"/>
</dbReference>
<evidence type="ECO:0000256" key="1">
    <source>
        <dbReference type="ARBA" id="ARBA00001947"/>
    </source>
</evidence>
<dbReference type="Proteomes" id="UP000059672">
    <property type="component" value="Chromosome"/>
</dbReference>
<name>A0A0X8G8H3_9FLAO</name>
<evidence type="ECO:0000256" key="6">
    <source>
        <dbReference type="ARBA" id="ARBA00022723"/>
    </source>
</evidence>
<evidence type="ECO:0000256" key="12">
    <source>
        <dbReference type="PIRSR" id="PIRSR606262-1"/>
    </source>
</evidence>
<dbReference type="NCBIfam" id="NF004064">
    <property type="entry name" value="PRK05578.1"/>
    <property type="match status" value="1"/>
</dbReference>
<dbReference type="GO" id="GO:0042802">
    <property type="term" value="F:identical protein binding"/>
    <property type="evidence" value="ECO:0007669"/>
    <property type="project" value="UniProtKB-ARBA"/>
</dbReference>
<evidence type="ECO:0000256" key="10">
    <source>
        <dbReference type="ARBA" id="ARBA00049252"/>
    </source>
</evidence>
<dbReference type="STRING" id="1622118.Lupro_12275"/>
<feature type="binding site" evidence="13">
    <location>
        <begin position="62"/>
        <end position="68"/>
    </location>
    <ligand>
        <name>substrate</name>
    </ligand>
</feature>
<dbReference type="InterPro" id="IPR016193">
    <property type="entry name" value="Cytidine_deaminase-like"/>
</dbReference>
<keyword evidence="6 14" id="KW-0479">Metal-binding</keyword>
<evidence type="ECO:0000256" key="14">
    <source>
        <dbReference type="PIRSR" id="PIRSR606262-3"/>
    </source>
</evidence>
<keyword evidence="8 14" id="KW-0862">Zinc</keyword>
<dbReference type="EC" id="3.5.4.5" evidence="4 15"/>
<feature type="binding site" evidence="14">
    <location>
        <position position="115"/>
    </location>
    <ligand>
        <name>Zn(2+)</name>
        <dbReference type="ChEBI" id="CHEBI:29105"/>
        <note>catalytic</note>
    </ligand>
</feature>
<evidence type="ECO:0000256" key="2">
    <source>
        <dbReference type="ARBA" id="ARBA00003949"/>
    </source>
</evidence>
<dbReference type="EMBL" id="CP013355">
    <property type="protein sequence ID" value="AMC11990.1"/>
    <property type="molecule type" value="Genomic_DNA"/>
</dbReference>
<evidence type="ECO:0000256" key="7">
    <source>
        <dbReference type="ARBA" id="ARBA00022801"/>
    </source>
</evidence>
<comment type="similarity">
    <text evidence="3 15">Belongs to the cytidine and deoxycytidylate deaminase family.</text>
</comment>
<dbReference type="GO" id="GO:0005829">
    <property type="term" value="C:cytosol"/>
    <property type="evidence" value="ECO:0007669"/>
    <property type="project" value="TreeGrafter"/>
</dbReference>
<dbReference type="PANTHER" id="PTHR11644:SF2">
    <property type="entry name" value="CYTIDINE DEAMINASE"/>
    <property type="match status" value="1"/>
</dbReference>
<reference evidence="17 18" key="2">
    <citation type="journal article" date="2016" name="Int. J. Syst. Evol. Microbiol.">
        <title>Lutibacter profundi sp. nov., isolated from a deep-sea hydrothermal system on the Arctic Mid-Ocean Ridge and emended description of the genus Lutibacter.</title>
        <authorList>
            <person name="Le Moine Bauer S."/>
            <person name="Roalkvam I."/>
            <person name="Steen I.H."/>
            <person name="Dahle H."/>
        </authorList>
    </citation>
    <scope>NUCLEOTIDE SEQUENCE [LARGE SCALE GENOMIC DNA]</scope>
    <source>
        <strain evidence="17 18">LP1</strain>
    </source>
</reference>
<keyword evidence="18" id="KW-1185">Reference proteome</keyword>
<evidence type="ECO:0000256" key="8">
    <source>
        <dbReference type="ARBA" id="ARBA00022833"/>
    </source>
</evidence>
<organism evidence="17 18">
    <name type="scientific">Lutibacter profundi</name>
    <dbReference type="NCBI Taxonomy" id="1622118"/>
    <lineage>
        <taxon>Bacteria</taxon>
        <taxon>Pseudomonadati</taxon>
        <taxon>Bacteroidota</taxon>
        <taxon>Flavobacteriia</taxon>
        <taxon>Flavobacteriales</taxon>
        <taxon>Flavobacteriaceae</taxon>
        <taxon>Lutibacter</taxon>
    </lineage>
</organism>
<evidence type="ECO:0000313" key="17">
    <source>
        <dbReference type="EMBL" id="AMC11990.1"/>
    </source>
</evidence>
<dbReference type="SUPFAM" id="SSF53927">
    <property type="entry name" value="Cytidine deaminase-like"/>
    <property type="match status" value="1"/>
</dbReference>
<comment type="catalytic activity">
    <reaction evidence="11 15">
        <text>cytidine + H2O + H(+) = uridine + NH4(+)</text>
        <dbReference type="Rhea" id="RHEA:16069"/>
        <dbReference type="ChEBI" id="CHEBI:15377"/>
        <dbReference type="ChEBI" id="CHEBI:15378"/>
        <dbReference type="ChEBI" id="CHEBI:16704"/>
        <dbReference type="ChEBI" id="CHEBI:17562"/>
        <dbReference type="ChEBI" id="CHEBI:28938"/>
        <dbReference type="EC" id="3.5.4.5"/>
    </reaction>
</comment>
<keyword evidence="7 15" id="KW-0378">Hydrolase</keyword>
<dbReference type="OrthoDB" id="9795347at2"/>
<protein>
    <recommendedName>
        <fullName evidence="5 15">Cytidine deaminase</fullName>
        <ecNumber evidence="4 15">3.5.4.5</ecNumber>
    </recommendedName>
    <alternativeName>
        <fullName evidence="9 15">Cytidine aminohydrolase</fullName>
    </alternativeName>
</protein>
<feature type="active site" description="Proton donor" evidence="12">
    <location>
        <position position="75"/>
    </location>
</feature>
<dbReference type="NCBIfam" id="TIGR01354">
    <property type="entry name" value="cyt_deam_tetra"/>
    <property type="match status" value="1"/>
</dbReference>
<dbReference type="InterPro" id="IPR002125">
    <property type="entry name" value="CMP_dCMP_dom"/>
</dbReference>
<dbReference type="PANTHER" id="PTHR11644">
    <property type="entry name" value="CYTIDINE DEAMINASE"/>
    <property type="match status" value="1"/>
</dbReference>
<dbReference type="Gene3D" id="3.40.140.10">
    <property type="entry name" value="Cytidine Deaminase, domain 2"/>
    <property type="match status" value="1"/>
</dbReference>